<protein>
    <submittedName>
        <fullName evidence="1">Uncharacterized protein</fullName>
    </submittedName>
</protein>
<reference evidence="1" key="1">
    <citation type="journal article" date="2021" name="Open Biol.">
        <title>Shared evolutionary footprints suggest mitochondrial oxidative damage underlies multiple complex I losses in fungi.</title>
        <authorList>
            <person name="Schikora-Tamarit M.A."/>
            <person name="Marcet-Houben M."/>
            <person name="Nosek J."/>
            <person name="Gabaldon T."/>
        </authorList>
    </citation>
    <scope>NUCLEOTIDE SEQUENCE</scope>
    <source>
        <strain evidence="1">CBS2887</strain>
    </source>
</reference>
<proteinExistence type="predicted"/>
<evidence type="ECO:0000313" key="1">
    <source>
        <dbReference type="EMBL" id="KAH3680548.1"/>
    </source>
</evidence>
<dbReference type="EMBL" id="JAEUBG010004717">
    <property type="protein sequence ID" value="KAH3680548.1"/>
    <property type="molecule type" value="Genomic_DNA"/>
</dbReference>
<organism evidence="1 2">
    <name type="scientific">Wickerhamomyces pijperi</name>
    <name type="common">Yeast</name>
    <name type="synonym">Pichia pijperi</name>
    <dbReference type="NCBI Taxonomy" id="599730"/>
    <lineage>
        <taxon>Eukaryota</taxon>
        <taxon>Fungi</taxon>
        <taxon>Dikarya</taxon>
        <taxon>Ascomycota</taxon>
        <taxon>Saccharomycotina</taxon>
        <taxon>Saccharomycetes</taxon>
        <taxon>Phaffomycetales</taxon>
        <taxon>Wickerhamomycetaceae</taxon>
        <taxon>Wickerhamomyces</taxon>
    </lineage>
</organism>
<name>A0A9P8PY01_WICPI</name>
<evidence type="ECO:0000313" key="2">
    <source>
        <dbReference type="Proteomes" id="UP000774326"/>
    </source>
</evidence>
<dbReference type="Proteomes" id="UP000774326">
    <property type="component" value="Unassembled WGS sequence"/>
</dbReference>
<keyword evidence="2" id="KW-1185">Reference proteome</keyword>
<accession>A0A9P8PY01</accession>
<dbReference type="AlphaFoldDB" id="A0A9P8PY01"/>
<gene>
    <name evidence="1" type="ORF">WICPIJ_008239</name>
</gene>
<dbReference type="OrthoDB" id="10506830at2759"/>
<sequence length="159" mass="17237">MSMDIVCHSDSKILWPSNSEDNPDLPLVGKNLTKGVRFSVQTGSEGKAALKRYKFGFSGLLKLNDLTGEMVFPLSMKFKEAQNKPDKELTSLIHCLKACSLDSASMAAHTSTPIPPALAPLLGVSPHNSSSHLPCVNLRWSSFALVEAKTGERALGKIW</sequence>
<reference evidence="1" key="2">
    <citation type="submission" date="2021-01" db="EMBL/GenBank/DDBJ databases">
        <authorList>
            <person name="Schikora-Tamarit M.A."/>
        </authorList>
    </citation>
    <scope>NUCLEOTIDE SEQUENCE</scope>
    <source>
        <strain evidence="1">CBS2887</strain>
    </source>
</reference>
<comment type="caution">
    <text evidence="1">The sequence shown here is derived from an EMBL/GenBank/DDBJ whole genome shotgun (WGS) entry which is preliminary data.</text>
</comment>